<evidence type="ECO:0000259" key="3">
    <source>
        <dbReference type="Pfam" id="PF01467"/>
    </source>
</evidence>
<feature type="domain" description="Cytidyltransferase-like" evidence="3">
    <location>
        <begin position="6"/>
        <end position="89"/>
    </location>
</feature>
<dbReference type="OrthoDB" id="9795543at2"/>
<organism evidence="4 5">
    <name type="scientific">Sphingobacterium haloxyli</name>
    <dbReference type="NCBI Taxonomy" id="2100533"/>
    <lineage>
        <taxon>Bacteria</taxon>
        <taxon>Pseudomonadati</taxon>
        <taxon>Bacteroidota</taxon>
        <taxon>Sphingobacteriia</taxon>
        <taxon>Sphingobacteriales</taxon>
        <taxon>Sphingobacteriaceae</taxon>
        <taxon>Sphingobacterium</taxon>
    </lineage>
</organism>
<evidence type="ECO:0000313" key="5">
    <source>
        <dbReference type="Proteomes" id="UP000239711"/>
    </source>
</evidence>
<accession>A0A2S9J6M4</accession>
<dbReference type="Proteomes" id="UP000239711">
    <property type="component" value="Unassembled WGS sequence"/>
</dbReference>
<dbReference type="AlphaFoldDB" id="A0A2S9J6M4"/>
<dbReference type="PANTHER" id="PTHR43793:SF1">
    <property type="entry name" value="FAD SYNTHASE"/>
    <property type="match status" value="1"/>
</dbReference>
<dbReference type="NCBIfam" id="TIGR00125">
    <property type="entry name" value="cyt_tran_rel"/>
    <property type="match status" value="1"/>
</dbReference>
<dbReference type="SUPFAM" id="SSF52374">
    <property type="entry name" value="Nucleotidylyl transferase"/>
    <property type="match status" value="1"/>
</dbReference>
<evidence type="ECO:0000256" key="2">
    <source>
        <dbReference type="ARBA" id="ARBA00022695"/>
    </source>
</evidence>
<name>A0A2S9J6M4_9SPHI</name>
<keyword evidence="5" id="KW-1185">Reference proteome</keyword>
<evidence type="ECO:0000256" key="1">
    <source>
        <dbReference type="ARBA" id="ARBA00022679"/>
    </source>
</evidence>
<dbReference type="Gene3D" id="3.40.50.620">
    <property type="entry name" value="HUPs"/>
    <property type="match status" value="1"/>
</dbReference>
<reference evidence="4 5" key="1">
    <citation type="submission" date="2018-02" db="EMBL/GenBank/DDBJ databases">
        <title>The draft genome of Sphingobacterium sp. 5JN-11.</title>
        <authorList>
            <person name="Liu L."/>
            <person name="Li L."/>
            <person name="Liang L."/>
            <person name="Zhang X."/>
            <person name="Wang T."/>
        </authorList>
    </citation>
    <scope>NUCLEOTIDE SEQUENCE [LARGE SCALE GENOMIC DNA]</scope>
    <source>
        <strain evidence="4 5">5JN-11</strain>
    </source>
</reference>
<dbReference type="GO" id="GO:0006646">
    <property type="term" value="P:phosphatidylethanolamine biosynthetic process"/>
    <property type="evidence" value="ECO:0007669"/>
    <property type="project" value="UniProtKB-UniPathway"/>
</dbReference>
<keyword evidence="1 4" id="KW-0808">Transferase</keyword>
<evidence type="ECO:0000313" key="4">
    <source>
        <dbReference type="EMBL" id="PRD48422.1"/>
    </source>
</evidence>
<comment type="caution">
    <text evidence="4">The sequence shown here is derived from an EMBL/GenBank/DDBJ whole genome shotgun (WGS) entry which is preliminary data.</text>
</comment>
<keyword evidence="2 4" id="KW-0548">Nucleotidyltransferase</keyword>
<dbReference type="InterPro" id="IPR004821">
    <property type="entry name" value="Cyt_trans-like"/>
</dbReference>
<dbReference type="PANTHER" id="PTHR43793">
    <property type="entry name" value="FAD SYNTHASE"/>
    <property type="match status" value="1"/>
</dbReference>
<gene>
    <name evidence="4" type="ORF">C5745_04245</name>
</gene>
<sequence length="145" mass="16796">MKVGIIFGEFDLLHLGHLVLLEEAKRYCDHLIVGLKTDTAERDQNSSHPAQTVVERFIKLEGCRYVDEIIPYGSDEELLDMLQSLPIDIRFVEGRVSHFPGKDYCLKEGIKIHYTKRKHRFTSDRLRKVVTEKELTKAQLVKTIS</sequence>
<dbReference type="InterPro" id="IPR050385">
    <property type="entry name" value="Archaeal_FAD_synthase"/>
</dbReference>
<proteinExistence type="predicted"/>
<protein>
    <submittedName>
        <fullName evidence="4">Glycerol-3-phosphate cytidylyltransferase</fullName>
    </submittedName>
</protein>
<dbReference type="Pfam" id="PF01467">
    <property type="entry name" value="CTP_transf_like"/>
    <property type="match status" value="1"/>
</dbReference>
<dbReference type="UniPathway" id="UPA00558">
    <property type="reaction ID" value="UER00742"/>
</dbReference>
<dbReference type="InterPro" id="IPR014729">
    <property type="entry name" value="Rossmann-like_a/b/a_fold"/>
</dbReference>
<dbReference type="EMBL" id="PVBQ01000003">
    <property type="protein sequence ID" value="PRD48422.1"/>
    <property type="molecule type" value="Genomic_DNA"/>
</dbReference>
<dbReference type="RefSeq" id="WP_105715742.1">
    <property type="nucleotide sequence ID" value="NZ_PVBQ01000003.1"/>
</dbReference>
<dbReference type="GO" id="GO:0016779">
    <property type="term" value="F:nucleotidyltransferase activity"/>
    <property type="evidence" value="ECO:0007669"/>
    <property type="project" value="UniProtKB-KW"/>
</dbReference>